<organism evidence="1 2">
    <name type="scientific">Streptococcus oralis</name>
    <dbReference type="NCBI Taxonomy" id="1303"/>
    <lineage>
        <taxon>Bacteria</taxon>
        <taxon>Bacillati</taxon>
        <taxon>Bacillota</taxon>
        <taxon>Bacilli</taxon>
        <taxon>Lactobacillales</taxon>
        <taxon>Streptococcaceae</taxon>
        <taxon>Streptococcus</taxon>
    </lineage>
</organism>
<dbReference type="AlphaFoldDB" id="A0A139PEP7"/>
<protein>
    <submittedName>
        <fullName evidence="1">Uncharacterized protein</fullName>
    </submittedName>
</protein>
<evidence type="ECO:0000313" key="2">
    <source>
        <dbReference type="Proteomes" id="UP000072653"/>
    </source>
</evidence>
<name>A0A139PEP7_STROR</name>
<dbReference type="PATRIC" id="fig|1303.79.peg.767"/>
<reference evidence="1 2" key="1">
    <citation type="submission" date="2016-01" db="EMBL/GenBank/DDBJ databases">
        <title>Highly variable Streptococcus oralis are common among viridans streptococci isolated from primates.</title>
        <authorList>
            <person name="Denapaite D."/>
            <person name="Rieger M."/>
            <person name="Koendgen S."/>
            <person name="Brueckner R."/>
            <person name="Ochigava I."/>
            <person name="Kappeler P."/>
            <person name="Maetz-Rensing K."/>
            <person name="Leendertz F."/>
            <person name="Hakenbeck R."/>
        </authorList>
    </citation>
    <scope>NUCLEOTIDE SEQUENCE [LARGE SCALE GENOMIC DNA]</scope>
    <source>
        <strain evidence="1 2">DD16</strain>
    </source>
</reference>
<comment type="caution">
    <text evidence="1">The sequence shown here is derived from an EMBL/GenBank/DDBJ whole genome shotgun (WGS) entry which is preliminary data.</text>
</comment>
<sequence length="177" mass="20593">MPSKLEALYKDYEVQPYISPERDLESWLLDPKPVPKRNMILLEDGLLAGDMILLWRINFGTFTTESWFPKYFEYSYGIDASKHLELLVEKGYTVVETAFDSLDHLNATMKKHILKSKGITGLSKMRASDLNQALQEHFTEEELALTFKIRGYRLTEKGEQALKNHQAIIDRHPQKKF</sequence>
<dbReference type="EMBL" id="LQOB01000070">
    <property type="protein sequence ID" value="KXT87520.1"/>
    <property type="molecule type" value="Genomic_DNA"/>
</dbReference>
<gene>
    <name evidence="1" type="ORF">SORDD16_00689</name>
</gene>
<proteinExistence type="predicted"/>
<dbReference type="OrthoDB" id="2180340at2"/>
<dbReference type="RefSeq" id="WP_061452406.1">
    <property type="nucleotide sequence ID" value="NZ_KQ969551.1"/>
</dbReference>
<dbReference type="Proteomes" id="UP000072653">
    <property type="component" value="Unassembled WGS sequence"/>
</dbReference>
<evidence type="ECO:0000313" key="1">
    <source>
        <dbReference type="EMBL" id="KXT87520.1"/>
    </source>
</evidence>
<accession>A0A139PEP7</accession>